<dbReference type="KEGG" id="dli:dnl_57420"/>
<dbReference type="InterPro" id="IPR011009">
    <property type="entry name" value="Kinase-like_dom_sf"/>
</dbReference>
<keyword evidence="3" id="KW-1185">Reference proteome</keyword>
<reference evidence="2" key="1">
    <citation type="journal article" date="2021" name="Microb. Physiol.">
        <title>Proteogenomic Insights into the Physiology of Marine, Sulfate-Reducing, Filamentous Desulfonema limicola and Desulfonema magnum.</title>
        <authorList>
            <person name="Schnaars V."/>
            <person name="Wohlbrand L."/>
            <person name="Scheve S."/>
            <person name="Hinrichs C."/>
            <person name="Reinhardt R."/>
            <person name="Rabus R."/>
        </authorList>
    </citation>
    <scope>NUCLEOTIDE SEQUENCE</scope>
    <source>
        <strain evidence="2">5ac10</strain>
    </source>
</reference>
<dbReference type="EMBL" id="CP061799">
    <property type="protein sequence ID" value="QTA83342.1"/>
    <property type="molecule type" value="Genomic_DNA"/>
</dbReference>
<dbReference type="Pfam" id="PF03109">
    <property type="entry name" value="ABC1"/>
    <property type="match status" value="1"/>
</dbReference>
<sequence>MLNKFNFHEIRAFISNLSKSMNKDALAAYLQSYAEKTGVRDYKEKAAQELVCIAGPDEIIPDVYKEYRLIIRDGFLFLFSNLCLKRFISIFIDQALMDENAETGERLVKIAEQVPTLHKLGQIIARNRNIDPVFKKRLIHLENTSYGTDLSSIKELIDEQINSYIDIFSISVDDKILSQASVGAVTGFTWTMPDSDKMLRGVFKVIKPGVKEFLEEEFAILDKLAVFFDKNRESYPLKDFGFIKTFKEIKQALQEEVNLCGEQTHIRHARCFYKKEDKVKIPELLCFSGQNVTAMELINGKKITDFPMSWSERRECAKILFRAMIWKPLFSSKEVSLFHGDPHAGNIYAVKTGLLKSDYENPGFKHEIMPVLLDWSLAGSFSRSCRVKIIRLILAVFLNDENRIFKSVRAVAENIKDSDFSLRVKKVINNIQKSSEYAEQGFLGRAFYFIDQLALNGVCFSKDMMLFRKAFFTLDGVLNDLDPGFDMDKYLFRLVKDIFIQDLPKRWLYSMMPHMDCSENYSSLVSTRELQVFLMQFSLVRWFSGWRSYALI</sequence>
<name>A0A975BDG8_9BACT</name>
<dbReference type="RefSeq" id="WP_207689206.1">
    <property type="nucleotide sequence ID" value="NZ_CP061799.1"/>
</dbReference>
<feature type="domain" description="ABC1 atypical kinase-like" evidence="1">
    <location>
        <begin position="150"/>
        <end position="406"/>
    </location>
</feature>
<dbReference type="PANTHER" id="PTHR43173">
    <property type="entry name" value="ABC1 FAMILY PROTEIN"/>
    <property type="match status" value="1"/>
</dbReference>
<dbReference type="InterPro" id="IPR051130">
    <property type="entry name" value="Mito_struct-func_regulator"/>
</dbReference>
<evidence type="ECO:0000313" key="3">
    <source>
        <dbReference type="Proteomes" id="UP000663720"/>
    </source>
</evidence>
<evidence type="ECO:0000313" key="2">
    <source>
        <dbReference type="EMBL" id="QTA83342.1"/>
    </source>
</evidence>
<dbReference type="AlphaFoldDB" id="A0A975BDG8"/>
<accession>A0A975BDG8</accession>
<evidence type="ECO:0000259" key="1">
    <source>
        <dbReference type="Pfam" id="PF03109"/>
    </source>
</evidence>
<gene>
    <name evidence="2" type="ORF">dnl_57420</name>
</gene>
<dbReference type="InterPro" id="IPR004147">
    <property type="entry name" value="ABC1_dom"/>
</dbReference>
<proteinExistence type="predicted"/>
<organism evidence="2 3">
    <name type="scientific">Desulfonema limicola</name>
    <dbReference type="NCBI Taxonomy" id="45656"/>
    <lineage>
        <taxon>Bacteria</taxon>
        <taxon>Pseudomonadati</taxon>
        <taxon>Thermodesulfobacteriota</taxon>
        <taxon>Desulfobacteria</taxon>
        <taxon>Desulfobacterales</taxon>
        <taxon>Desulfococcaceae</taxon>
        <taxon>Desulfonema</taxon>
    </lineage>
</organism>
<protein>
    <submittedName>
        <fullName evidence="2">UbiB domain-containing protein</fullName>
    </submittedName>
</protein>
<dbReference type="PANTHER" id="PTHR43173:SF19">
    <property type="entry name" value="AARF DOMAIN-CONTAINING PROTEIN KINASE 1"/>
    <property type="match status" value="1"/>
</dbReference>
<dbReference type="Proteomes" id="UP000663720">
    <property type="component" value="Chromosome"/>
</dbReference>
<dbReference type="SUPFAM" id="SSF56112">
    <property type="entry name" value="Protein kinase-like (PK-like)"/>
    <property type="match status" value="1"/>
</dbReference>